<gene>
    <name evidence="5" type="ORF">J2Y69_000311</name>
</gene>
<evidence type="ECO:0000256" key="1">
    <source>
        <dbReference type="ARBA" id="ARBA00023015"/>
    </source>
</evidence>
<evidence type="ECO:0000313" key="5">
    <source>
        <dbReference type="EMBL" id="MDR6865729.1"/>
    </source>
</evidence>
<dbReference type="Pfam" id="PF12833">
    <property type="entry name" value="HTH_18"/>
    <property type="match status" value="1"/>
</dbReference>
<dbReference type="SMART" id="SM00342">
    <property type="entry name" value="HTH_ARAC"/>
    <property type="match status" value="1"/>
</dbReference>
<keyword evidence="2" id="KW-0238">DNA-binding</keyword>
<dbReference type="InterPro" id="IPR018060">
    <property type="entry name" value="HTH_AraC"/>
</dbReference>
<dbReference type="PANTHER" id="PTHR46796">
    <property type="entry name" value="HTH-TYPE TRANSCRIPTIONAL ACTIVATOR RHAS-RELATED"/>
    <property type="match status" value="1"/>
</dbReference>
<reference evidence="5 6" key="1">
    <citation type="submission" date="2023-07" db="EMBL/GenBank/DDBJ databases">
        <title>Sorghum-associated microbial communities from plants grown in Nebraska, USA.</title>
        <authorList>
            <person name="Schachtman D."/>
        </authorList>
    </citation>
    <scope>NUCLEOTIDE SEQUENCE [LARGE SCALE GENOMIC DNA]</scope>
    <source>
        <strain evidence="5 6">2980</strain>
    </source>
</reference>
<name>A0ABU1S7Z1_9MICO</name>
<evidence type="ECO:0000259" key="4">
    <source>
        <dbReference type="PROSITE" id="PS01124"/>
    </source>
</evidence>
<dbReference type="Proteomes" id="UP001259347">
    <property type="component" value="Unassembled WGS sequence"/>
</dbReference>
<keyword evidence="6" id="KW-1185">Reference proteome</keyword>
<dbReference type="Gene3D" id="1.10.10.60">
    <property type="entry name" value="Homeodomain-like"/>
    <property type="match status" value="1"/>
</dbReference>
<comment type="caution">
    <text evidence="5">The sequence shown here is derived from an EMBL/GenBank/DDBJ whole genome shotgun (WGS) entry which is preliminary data.</text>
</comment>
<keyword evidence="1" id="KW-0805">Transcription regulation</keyword>
<organism evidence="5 6">
    <name type="scientific">Microbacterium resistens</name>
    <dbReference type="NCBI Taxonomy" id="156977"/>
    <lineage>
        <taxon>Bacteria</taxon>
        <taxon>Bacillati</taxon>
        <taxon>Actinomycetota</taxon>
        <taxon>Actinomycetes</taxon>
        <taxon>Micrococcales</taxon>
        <taxon>Microbacteriaceae</taxon>
        <taxon>Microbacterium</taxon>
    </lineage>
</organism>
<feature type="domain" description="HTH araC/xylS-type" evidence="4">
    <location>
        <begin position="172"/>
        <end position="265"/>
    </location>
</feature>
<evidence type="ECO:0000256" key="2">
    <source>
        <dbReference type="ARBA" id="ARBA00023125"/>
    </source>
</evidence>
<dbReference type="PROSITE" id="PS01124">
    <property type="entry name" value="HTH_ARAC_FAMILY_2"/>
    <property type="match status" value="1"/>
</dbReference>
<dbReference type="RefSeq" id="WP_310016813.1">
    <property type="nucleotide sequence ID" value="NZ_JAVDUM010000001.1"/>
</dbReference>
<proteinExistence type="predicted"/>
<accession>A0ABU1S7Z1</accession>
<dbReference type="InterPro" id="IPR050204">
    <property type="entry name" value="AraC_XylS_family_regulators"/>
</dbReference>
<dbReference type="EMBL" id="JAVDUM010000001">
    <property type="protein sequence ID" value="MDR6865729.1"/>
    <property type="molecule type" value="Genomic_DNA"/>
</dbReference>
<sequence length="265" mass="28446">MAGETEGLRLHASEIVDGGFALRRVRFSGLTATWPADPGAAPDAAELTVIIDGRFLLDGTEADAEHVHVRSLRTEVAIDAPATVEVLQLRTTWSALRWWAPIDAILLPAQPEMKQVLVTMATSLLHSSLGADSAGFGYLRGSAEALAAAVLQKHAVVPVYPGSSASMRELFDRTVALIDARAADPLLTIDAIAAEVNVSKQYLQRAFRPTGVSPLRYLRIVRALRARALMEDEGADGLRGQAEIARTVGFSSVKAMREVLARELG</sequence>
<keyword evidence="3" id="KW-0804">Transcription</keyword>
<evidence type="ECO:0000313" key="6">
    <source>
        <dbReference type="Proteomes" id="UP001259347"/>
    </source>
</evidence>
<protein>
    <submittedName>
        <fullName evidence="5">AraC-like DNA-binding protein</fullName>
    </submittedName>
</protein>
<evidence type="ECO:0000256" key="3">
    <source>
        <dbReference type="ARBA" id="ARBA00023163"/>
    </source>
</evidence>